<dbReference type="Proteomes" id="UP000006639">
    <property type="component" value="Chromosome"/>
</dbReference>
<organism evidence="2 3">
    <name type="scientific">Midichloria mitochondrii (strain IricVA)</name>
    <dbReference type="NCBI Taxonomy" id="696127"/>
    <lineage>
        <taxon>Bacteria</taxon>
        <taxon>Pseudomonadati</taxon>
        <taxon>Pseudomonadota</taxon>
        <taxon>Alphaproteobacteria</taxon>
        <taxon>Rickettsiales</taxon>
        <taxon>Candidatus Midichloriaceae</taxon>
        <taxon>Candidatus Midichloria</taxon>
    </lineage>
</organism>
<dbReference type="InterPro" id="IPR025668">
    <property type="entry name" value="Tnp_DDE_dom"/>
</dbReference>
<accession>F7XV47</accession>
<dbReference type="HOGENOM" id="CLU_3236093_0_0_5"/>
<proteinExistence type="predicted"/>
<evidence type="ECO:0000313" key="2">
    <source>
        <dbReference type="EMBL" id="AEI88546.1"/>
    </source>
</evidence>
<dbReference type="KEGG" id="mmn:midi_00229"/>
<evidence type="ECO:0000313" key="3">
    <source>
        <dbReference type="Proteomes" id="UP000006639"/>
    </source>
</evidence>
<dbReference type="AlphaFoldDB" id="F7XV47"/>
<reference evidence="2 3" key="1">
    <citation type="journal article" date="2011" name="Mol. Biol. Evol.">
        <title>Phylogenomic evidence for the presence of a flagellum and cbb3 oxidase in the free-living mitochondrial ancestor.</title>
        <authorList>
            <person name="Sassera D."/>
            <person name="Lo N."/>
            <person name="Epis S."/>
            <person name="D'Auria G."/>
            <person name="Montagna M."/>
            <person name="Comandatore F."/>
            <person name="Horner D."/>
            <person name="Pereto J."/>
            <person name="Luciano A.M."/>
            <person name="Franciosi F."/>
            <person name="Ferri E."/>
            <person name="Crotti E."/>
            <person name="Bazzocchi C."/>
            <person name="Daffonchio D."/>
            <person name="Sacchi L."/>
            <person name="Moya A."/>
            <person name="Latorre A."/>
            <person name="Bandi C."/>
        </authorList>
    </citation>
    <scope>NUCLEOTIDE SEQUENCE [LARGE SCALE GENOMIC DNA]</scope>
    <source>
        <strain evidence="2 3">IricVA</strain>
    </source>
</reference>
<dbReference type="EMBL" id="CP002130">
    <property type="protein sequence ID" value="AEI88546.1"/>
    <property type="molecule type" value="Genomic_DNA"/>
</dbReference>
<sequence>MSFTLTSGNTDDRAVVEKLTQYLTGLLFGDRWYISKKH</sequence>
<feature type="domain" description="Transposase DDE" evidence="1">
    <location>
        <begin position="1"/>
        <end position="37"/>
    </location>
</feature>
<name>F7XV47_MIDMI</name>
<gene>
    <name evidence="2" type="ordered locus">midi_00229</name>
</gene>
<dbReference type="Pfam" id="PF13612">
    <property type="entry name" value="DDE_Tnp_1_3"/>
    <property type="match status" value="1"/>
</dbReference>
<protein>
    <submittedName>
        <fullName evidence="2">Putative transposase</fullName>
    </submittedName>
</protein>
<evidence type="ECO:0000259" key="1">
    <source>
        <dbReference type="Pfam" id="PF13612"/>
    </source>
</evidence>
<keyword evidence="3" id="KW-1185">Reference proteome</keyword>